<accession>A0A840PIN8</accession>
<gene>
    <name evidence="4" type="ORF">HNP84_008484</name>
</gene>
<organism evidence="4 5">
    <name type="scientific">Thermocatellispora tengchongensis</name>
    <dbReference type="NCBI Taxonomy" id="1073253"/>
    <lineage>
        <taxon>Bacteria</taxon>
        <taxon>Bacillati</taxon>
        <taxon>Actinomycetota</taxon>
        <taxon>Actinomycetes</taxon>
        <taxon>Streptosporangiales</taxon>
        <taxon>Streptosporangiaceae</taxon>
        <taxon>Thermocatellispora</taxon>
    </lineage>
</organism>
<dbReference type="Pfam" id="PF22181">
    <property type="entry name" value="TarS_linker"/>
    <property type="match status" value="1"/>
</dbReference>
<evidence type="ECO:0008006" key="6">
    <source>
        <dbReference type="Google" id="ProtNLM"/>
    </source>
</evidence>
<dbReference type="CDD" id="cd00761">
    <property type="entry name" value="Glyco_tranf_GTA_type"/>
    <property type="match status" value="1"/>
</dbReference>
<name>A0A840PIN8_9ACTN</name>
<dbReference type="PANTHER" id="PTHR22916">
    <property type="entry name" value="GLYCOSYLTRANSFERASE"/>
    <property type="match status" value="1"/>
</dbReference>
<evidence type="ECO:0000259" key="2">
    <source>
        <dbReference type="Pfam" id="PF00535"/>
    </source>
</evidence>
<reference evidence="4 5" key="1">
    <citation type="submission" date="2020-08" db="EMBL/GenBank/DDBJ databases">
        <title>Genomic Encyclopedia of Type Strains, Phase IV (KMG-IV): sequencing the most valuable type-strain genomes for metagenomic binning, comparative biology and taxonomic classification.</title>
        <authorList>
            <person name="Goeker M."/>
        </authorList>
    </citation>
    <scope>NUCLEOTIDE SEQUENCE [LARGE SCALE GENOMIC DNA]</scope>
    <source>
        <strain evidence="4 5">DSM 45615</strain>
    </source>
</reference>
<dbReference type="PANTHER" id="PTHR22916:SF3">
    <property type="entry name" value="UDP-GLCNAC:BETAGAL BETA-1,3-N-ACETYLGLUCOSAMINYLTRANSFERASE-LIKE PROTEIN 1"/>
    <property type="match status" value="1"/>
</dbReference>
<evidence type="ECO:0000256" key="1">
    <source>
        <dbReference type="SAM" id="MobiDB-lite"/>
    </source>
</evidence>
<protein>
    <recommendedName>
        <fullName evidence="6">Glycosyltransferase family 2 protein</fullName>
    </recommendedName>
</protein>
<dbReference type="SUPFAM" id="SSF53448">
    <property type="entry name" value="Nucleotide-diphospho-sugar transferases"/>
    <property type="match status" value="1"/>
</dbReference>
<keyword evidence="5" id="KW-1185">Reference proteome</keyword>
<comment type="caution">
    <text evidence="4">The sequence shown here is derived from an EMBL/GenBank/DDBJ whole genome shotgun (WGS) entry which is preliminary data.</text>
</comment>
<dbReference type="Gene3D" id="3.90.550.10">
    <property type="entry name" value="Spore Coat Polysaccharide Biosynthesis Protein SpsA, Chain A"/>
    <property type="match status" value="1"/>
</dbReference>
<dbReference type="Proteomes" id="UP000578449">
    <property type="component" value="Unassembled WGS sequence"/>
</dbReference>
<dbReference type="EMBL" id="JACHGN010000025">
    <property type="protein sequence ID" value="MBB5138726.1"/>
    <property type="molecule type" value="Genomic_DNA"/>
</dbReference>
<sequence>MDTHGHHPVSVRTAERHGVPHPRPVPVRARVLRDIDVSVIVPARDCGPWLDRCLTSLLVQRVAKEVLVVDDASTDGSASLLRLYAEHHPGVVRVVTMDRPVGAGRARNIALDRARGRYVFFCDADDYLGPEALPRMLAMADRNGSDIVLGKIVGHGRRAPTTMFHANADRVPLRDSAVYNSLCCFKLFRREMLEHHRIRFDEELRVGEDIVFTAHAYCHAEVISVVADYDCYHLIDRPDGSSVMQDPGSRDPVAWLRMIRRPMELMTRHVPPGPLRDHLLRRHFKLDALAQLGAPFLAADPARREQIAAEVGELCARWLTEGVRERLDEVNRQRLDALHDIDRLVRLARVEAASVRCALTGLWWDAEGRLVVRGTASLAGAGSDDGAWLDPAACAVSLVLRQKGDPVPARVYPAESGGTRFTVAFDPGELPSGVWHAYVAVACEGVTRQARLGAERDHEATAPVPRLCGGPAVLPFYTRSHGNLSLDVGGHVVAVRCAARLDAVRWRWGRRLVLDGRISLDGDGPPAPESVRAMVWRERRGGDERAAPVAARAGGAFRAVQPFGRFGPGIWDAYLELDLGGPPLRFRVEAAGVADDLPPPRAWWRGTRRWSVRPYPTAGKGRLSAVVRVTPVRGVHRVRGLARRLLRRLSG</sequence>
<dbReference type="InterPro" id="IPR029044">
    <property type="entry name" value="Nucleotide-diphossugar_trans"/>
</dbReference>
<evidence type="ECO:0000313" key="4">
    <source>
        <dbReference type="EMBL" id="MBB5138726.1"/>
    </source>
</evidence>
<feature type="region of interest" description="Disordered" evidence="1">
    <location>
        <begin position="1"/>
        <end position="23"/>
    </location>
</feature>
<dbReference type="RefSeq" id="WP_185055590.1">
    <property type="nucleotide sequence ID" value="NZ_BAABIX010000033.1"/>
</dbReference>
<dbReference type="InterPro" id="IPR054028">
    <property type="entry name" value="TarS/TarP_linker"/>
</dbReference>
<feature type="domain" description="Glycosyltransferase 2-like" evidence="2">
    <location>
        <begin position="38"/>
        <end position="195"/>
    </location>
</feature>
<dbReference type="GO" id="GO:0016758">
    <property type="term" value="F:hexosyltransferase activity"/>
    <property type="evidence" value="ECO:0007669"/>
    <property type="project" value="UniProtKB-ARBA"/>
</dbReference>
<proteinExistence type="predicted"/>
<evidence type="ECO:0000259" key="3">
    <source>
        <dbReference type="Pfam" id="PF22181"/>
    </source>
</evidence>
<dbReference type="AlphaFoldDB" id="A0A840PIN8"/>
<feature type="domain" description="TarS/TarP linker" evidence="3">
    <location>
        <begin position="252"/>
        <end position="347"/>
    </location>
</feature>
<dbReference type="InterPro" id="IPR001173">
    <property type="entry name" value="Glyco_trans_2-like"/>
</dbReference>
<dbReference type="Pfam" id="PF00535">
    <property type="entry name" value="Glycos_transf_2"/>
    <property type="match status" value="1"/>
</dbReference>
<evidence type="ECO:0000313" key="5">
    <source>
        <dbReference type="Proteomes" id="UP000578449"/>
    </source>
</evidence>